<organism evidence="2 3">
    <name type="scientific">Citricoccus parietis</name>
    <dbReference type="NCBI Taxonomy" id="592307"/>
    <lineage>
        <taxon>Bacteria</taxon>
        <taxon>Bacillati</taxon>
        <taxon>Actinomycetota</taxon>
        <taxon>Actinomycetes</taxon>
        <taxon>Micrococcales</taxon>
        <taxon>Micrococcaceae</taxon>
        <taxon>Citricoccus</taxon>
    </lineage>
</organism>
<keyword evidence="3" id="KW-1185">Reference proteome</keyword>
<accession>A0ABV5FV10</accession>
<feature type="compositionally biased region" description="Acidic residues" evidence="1">
    <location>
        <begin position="13"/>
        <end position="33"/>
    </location>
</feature>
<feature type="compositionally biased region" description="Polar residues" evidence="1">
    <location>
        <begin position="110"/>
        <end position="119"/>
    </location>
</feature>
<comment type="caution">
    <text evidence="2">The sequence shown here is derived from an EMBL/GenBank/DDBJ whole genome shotgun (WGS) entry which is preliminary data.</text>
</comment>
<feature type="region of interest" description="Disordered" evidence="1">
    <location>
        <begin position="1"/>
        <end position="134"/>
    </location>
</feature>
<evidence type="ECO:0000313" key="2">
    <source>
        <dbReference type="EMBL" id="MFB9070522.1"/>
    </source>
</evidence>
<feature type="compositionally biased region" description="Polar residues" evidence="1">
    <location>
        <begin position="72"/>
        <end position="82"/>
    </location>
</feature>
<sequence>MAGEVSVAGSYDPEADELGDALDEASGEADSLDTDVALGAAEDDSPSPPSPEHPANTKPTAITPARAASRTGRFTGSVMQTPPSGPQGHRPRTRKPTHSQTRQYAVPTACQHSSTLQPSQIPPARFPNSLNRPP</sequence>
<evidence type="ECO:0000256" key="1">
    <source>
        <dbReference type="SAM" id="MobiDB-lite"/>
    </source>
</evidence>
<name>A0ABV5FV10_9MICC</name>
<gene>
    <name evidence="2" type="ORF">ACFFX0_04700</name>
</gene>
<dbReference type="EMBL" id="JBHMFI010000001">
    <property type="protein sequence ID" value="MFB9070522.1"/>
    <property type="molecule type" value="Genomic_DNA"/>
</dbReference>
<dbReference type="Proteomes" id="UP001589575">
    <property type="component" value="Unassembled WGS sequence"/>
</dbReference>
<proteinExistence type="predicted"/>
<reference evidence="2 3" key="1">
    <citation type="submission" date="2024-09" db="EMBL/GenBank/DDBJ databases">
        <authorList>
            <person name="Sun Q."/>
            <person name="Mori K."/>
        </authorList>
    </citation>
    <scope>NUCLEOTIDE SEQUENCE [LARGE SCALE GENOMIC DNA]</scope>
    <source>
        <strain evidence="2 3">CCM 7609</strain>
    </source>
</reference>
<evidence type="ECO:0000313" key="3">
    <source>
        <dbReference type="Proteomes" id="UP001589575"/>
    </source>
</evidence>
<protein>
    <submittedName>
        <fullName evidence="2">Uncharacterized protein</fullName>
    </submittedName>
</protein>